<dbReference type="AlphaFoldDB" id="V4PZZ5"/>
<protein>
    <submittedName>
        <fullName evidence="1">Uncharacterized protein</fullName>
    </submittedName>
</protein>
<dbReference type="PATRIC" id="fig|1121022.4.peg.2165"/>
<dbReference type="PANTHER" id="PTHR45237:SF2">
    <property type="entry name" value="POSSIBLE PARA-NITROBENZYL ESTERASE"/>
    <property type="match status" value="1"/>
</dbReference>
<accession>V4PZZ5</accession>
<dbReference type="OrthoDB" id="9771666at2"/>
<dbReference type="Proteomes" id="UP000017837">
    <property type="component" value="Unassembled WGS sequence"/>
</dbReference>
<dbReference type="EMBL" id="AWGB01000018">
    <property type="protein sequence ID" value="ESQ91120.1"/>
    <property type="molecule type" value="Genomic_DNA"/>
</dbReference>
<reference evidence="1 2" key="1">
    <citation type="journal article" date="2014" name="Nature">
        <title>Sequential evolution of bacterial morphology by co-option of a developmental regulator.</title>
        <authorList>
            <person name="Jiang C."/>
            <person name="Brown P.J."/>
            <person name="Ducret A."/>
            <person name="Brun Y.V."/>
        </authorList>
    </citation>
    <scope>NUCLEOTIDE SEQUENCE [LARGE SCALE GENOMIC DNA]</scope>
    <source>
        <strain evidence="1 2">DSM 16100</strain>
    </source>
</reference>
<name>V4PZZ5_9CAUL</name>
<dbReference type="eggNOG" id="COG2272">
    <property type="taxonomic scope" value="Bacteria"/>
</dbReference>
<evidence type="ECO:0000313" key="2">
    <source>
        <dbReference type="Proteomes" id="UP000017837"/>
    </source>
</evidence>
<evidence type="ECO:0000313" key="1">
    <source>
        <dbReference type="EMBL" id="ESQ91120.1"/>
    </source>
</evidence>
<dbReference type="InterPro" id="IPR029058">
    <property type="entry name" value="AB_hydrolase_fold"/>
</dbReference>
<comment type="caution">
    <text evidence="1">The sequence shown here is derived from an EMBL/GenBank/DDBJ whole genome shotgun (WGS) entry which is preliminary data.</text>
</comment>
<sequence>MNRKLVLIATFCLAACSDEREPERVLVQTQSGPLAGVVDQDVFAFRGIPYTVAPWTKNRDGKAFGPVCGTTTDCLTLNVWAPPGKTKAQVVVSDRGNASDIEKVAAGHVKRGHVFVSINARALSRDADKQSARNWISANIAEFGGDPRHMTDE</sequence>
<gene>
    <name evidence="1" type="ORF">ABENE_10710</name>
</gene>
<dbReference type="STRING" id="1121022.GCA_000376105_02965"/>
<dbReference type="SUPFAM" id="SSF53474">
    <property type="entry name" value="alpha/beta-Hydrolases"/>
    <property type="match status" value="1"/>
</dbReference>
<dbReference type="Gene3D" id="3.40.50.1820">
    <property type="entry name" value="alpha/beta hydrolase"/>
    <property type="match status" value="1"/>
</dbReference>
<keyword evidence="2" id="KW-1185">Reference proteome</keyword>
<proteinExistence type="predicted"/>
<dbReference type="PANTHER" id="PTHR45237">
    <property type="entry name" value="POSSIBLE PARA-NITROBENZYL ESTERASE"/>
    <property type="match status" value="1"/>
</dbReference>
<organism evidence="1 2">
    <name type="scientific">Asticcacaulis benevestitus DSM 16100 = ATCC BAA-896</name>
    <dbReference type="NCBI Taxonomy" id="1121022"/>
    <lineage>
        <taxon>Bacteria</taxon>
        <taxon>Pseudomonadati</taxon>
        <taxon>Pseudomonadota</taxon>
        <taxon>Alphaproteobacteria</taxon>
        <taxon>Caulobacterales</taxon>
        <taxon>Caulobacteraceae</taxon>
        <taxon>Asticcacaulis</taxon>
    </lineage>
</organism>
<dbReference type="RefSeq" id="WP_018082630.1">
    <property type="nucleotide sequence ID" value="NZ_AQWM01000016.1"/>
</dbReference>